<keyword evidence="4" id="KW-1185">Reference proteome</keyword>
<gene>
    <name evidence="3" type="primary">wecB</name>
    <name evidence="3" type="ORF">G8759_15505</name>
</gene>
<organism evidence="3 4">
    <name type="scientific">Spirosoma aureum</name>
    <dbReference type="NCBI Taxonomy" id="2692134"/>
    <lineage>
        <taxon>Bacteria</taxon>
        <taxon>Pseudomonadati</taxon>
        <taxon>Bacteroidota</taxon>
        <taxon>Cytophagia</taxon>
        <taxon>Cytophagales</taxon>
        <taxon>Cytophagaceae</taxon>
        <taxon>Spirosoma</taxon>
    </lineage>
</organism>
<dbReference type="InterPro" id="IPR029767">
    <property type="entry name" value="WecB-like"/>
</dbReference>
<evidence type="ECO:0000313" key="3">
    <source>
        <dbReference type="EMBL" id="QIP17831.1"/>
    </source>
</evidence>
<dbReference type="InterPro" id="IPR003331">
    <property type="entry name" value="UDP_GlcNAc_Epimerase_2_dom"/>
</dbReference>
<keyword evidence="1 3" id="KW-0413">Isomerase</keyword>
<sequence length="397" mass="44298">MKLLTIIGARPQIIKASALSRAIRQQFADQITEVLVHTGQHYDENMSAVFFEELEIPQPDYNLQVGSGSHGQQTAKMIMGVEEILEKENPTYVVIFGDTNSTLAGAIAASKRHVPIVHIEAGLRSYNKRMPEEINRIVSDHVSTYLFTPTQAGTDNLKKEGFLLTNSPPYTIDRPGIFQVGDIMYDNSLYFSELAAQRTTILEKLNVQGGDYTLITIHRNANTDDSNRLNGIFRALQIITATYSVKLVLPLHPRTAKQMNALLEPELYQAIHTNPNIILIPPVSFLEMTTLEKNAQRIITDSGGVQKEAYFFKKPCLILRAETEWIEIVKEGAAILCDADPYRILGAYAHFETNPVIPFISLYGDGTAAYQIIDILLGEDGNKPTTNKFLPSSKFLL</sequence>
<protein>
    <submittedName>
        <fullName evidence="3">UDP-N-acetylglucosamine 2-epimerase (Non-hydrolyzing)</fullName>
        <ecNumber evidence="3">5.1.3.14</ecNumber>
    </submittedName>
</protein>
<dbReference type="KEGG" id="spib:G8759_15505"/>
<dbReference type="Proteomes" id="UP000501802">
    <property type="component" value="Chromosome"/>
</dbReference>
<dbReference type="SUPFAM" id="SSF53756">
    <property type="entry name" value="UDP-Glycosyltransferase/glycogen phosphorylase"/>
    <property type="match status" value="1"/>
</dbReference>
<dbReference type="PANTHER" id="PTHR43174:SF1">
    <property type="entry name" value="UDP-N-ACETYLGLUCOSAMINE 2-EPIMERASE"/>
    <property type="match status" value="1"/>
</dbReference>
<proteinExistence type="inferred from homology"/>
<evidence type="ECO:0000256" key="1">
    <source>
        <dbReference type="RuleBase" id="RU003513"/>
    </source>
</evidence>
<accession>A0A6G9AZB7</accession>
<comment type="similarity">
    <text evidence="1">Belongs to the UDP-N-acetylglucosamine 2-epimerase family.</text>
</comment>
<dbReference type="PANTHER" id="PTHR43174">
    <property type="entry name" value="UDP-N-ACETYLGLUCOSAMINE 2-EPIMERASE"/>
    <property type="match status" value="1"/>
</dbReference>
<reference evidence="3 4" key="1">
    <citation type="submission" date="2020-03" db="EMBL/GenBank/DDBJ databases">
        <authorList>
            <person name="Kim M.K."/>
        </authorList>
    </citation>
    <scope>NUCLEOTIDE SEQUENCE [LARGE SCALE GENOMIC DNA]</scope>
    <source>
        <strain evidence="3 4">BT328</strain>
    </source>
</reference>
<evidence type="ECO:0000259" key="2">
    <source>
        <dbReference type="Pfam" id="PF02350"/>
    </source>
</evidence>
<dbReference type="GO" id="GO:0008761">
    <property type="term" value="F:UDP-N-acetylglucosamine 2-epimerase activity"/>
    <property type="evidence" value="ECO:0007669"/>
    <property type="project" value="UniProtKB-EC"/>
</dbReference>
<feature type="domain" description="UDP-N-acetylglucosamine 2-epimerase" evidence="2">
    <location>
        <begin position="30"/>
        <end position="376"/>
    </location>
</feature>
<dbReference type="CDD" id="cd03786">
    <property type="entry name" value="GTB_UDP-GlcNAc_2-Epimerase"/>
    <property type="match status" value="1"/>
</dbReference>
<dbReference type="Pfam" id="PF02350">
    <property type="entry name" value="Epimerase_2"/>
    <property type="match status" value="1"/>
</dbReference>
<evidence type="ECO:0000313" key="4">
    <source>
        <dbReference type="Proteomes" id="UP000501802"/>
    </source>
</evidence>
<dbReference type="AlphaFoldDB" id="A0A6G9AZB7"/>
<dbReference type="EC" id="5.1.3.14" evidence="3"/>
<dbReference type="EMBL" id="CP050063">
    <property type="protein sequence ID" value="QIP17831.1"/>
    <property type="molecule type" value="Genomic_DNA"/>
</dbReference>
<dbReference type="Gene3D" id="3.40.50.2000">
    <property type="entry name" value="Glycogen Phosphorylase B"/>
    <property type="match status" value="2"/>
</dbReference>
<name>A0A6G9AZB7_9BACT</name>
<dbReference type="NCBIfam" id="TIGR00236">
    <property type="entry name" value="wecB"/>
    <property type="match status" value="1"/>
</dbReference>